<accession>A0AAN6S8L5</accession>
<keyword evidence="3" id="KW-1185">Reference proteome</keyword>
<dbReference type="EMBL" id="MU853761">
    <property type="protein sequence ID" value="KAK3944058.1"/>
    <property type="molecule type" value="Genomic_DNA"/>
</dbReference>
<dbReference type="Proteomes" id="UP001303473">
    <property type="component" value="Unassembled WGS sequence"/>
</dbReference>
<feature type="chain" id="PRO_5042924193" description="Secreted protein" evidence="1">
    <location>
        <begin position="23"/>
        <end position="76"/>
    </location>
</feature>
<proteinExistence type="predicted"/>
<reference evidence="3" key="1">
    <citation type="journal article" date="2023" name="Mol. Phylogenet. Evol.">
        <title>Genome-scale phylogeny and comparative genomics of the fungal order Sordariales.</title>
        <authorList>
            <person name="Hensen N."/>
            <person name="Bonometti L."/>
            <person name="Westerberg I."/>
            <person name="Brannstrom I.O."/>
            <person name="Guillou S."/>
            <person name="Cros-Aarteil S."/>
            <person name="Calhoun S."/>
            <person name="Haridas S."/>
            <person name="Kuo A."/>
            <person name="Mondo S."/>
            <person name="Pangilinan J."/>
            <person name="Riley R."/>
            <person name="LaButti K."/>
            <person name="Andreopoulos B."/>
            <person name="Lipzen A."/>
            <person name="Chen C."/>
            <person name="Yan M."/>
            <person name="Daum C."/>
            <person name="Ng V."/>
            <person name="Clum A."/>
            <person name="Steindorff A."/>
            <person name="Ohm R.A."/>
            <person name="Martin F."/>
            <person name="Silar P."/>
            <person name="Natvig D.O."/>
            <person name="Lalanne C."/>
            <person name="Gautier V."/>
            <person name="Ament-Velasquez S.L."/>
            <person name="Kruys A."/>
            <person name="Hutchinson M.I."/>
            <person name="Powell A.J."/>
            <person name="Barry K."/>
            <person name="Miller A.N."/>
            <person name="Grigoriev I.V."/>
            <person name="Debuchy R."/>
            <person name="Gladieux P."/>
            <person name="Hiltunen Thoren M."/>
            <person name="Johannesson H."/>
        </authorList>
    </citation>
    <scope>NUCLEOTIDE SEQUENCE [LARGE SCALE GENOMIC DNA]</scope>
    <source>
        <strain evidence="3">CBS 340.73</strain>
    </source>
</reference>
<gene>
    <name evidence="2" type="ORF">QBC46DRAFT_375188</name>
</gene>
<feature type="signal peptide" evidence="1">
    <location>
        <begin position="1"/>
        <end position="22"/>
    </location>
</feature>
<name>A0AAN6S8L5_9PEZI</name>
<comment type="caution">
    <text evidence="2">The sequence shown here is derived from an EMBL/GenBank/DDBJ whole genome shotgun (WGS) entry which is preliminary data.</text>
</comment>
<keyword evidence="1" id="KW-0732">Signal</keyword>
<protein>
    <recommendedName>
        <fullName evidence="4">Secreted protein</fullName>
    </recommendedName>
</protein>
<organism evidence="2 3">
    <name type="scientific">Diplogelasinospora grovesii</name>
    <dbReference type="NCBI Taxonomy" id="303347"/>
    <lineage>
        <taxon>Eukaryota</taxon>
        <taxon>Fungi</taxon>
        <taxon>Dikarya</taxon>
        <taxon>Ascomycota</taxon>
        <taxon>Pezizomycotina</taxon>
        <taxon>Sordariomycetes</taxon>
        <taxon>Sordariomycetidae</taxon>
        <taxon>Sordariales</taxon>
        <taxon>Diplogelasinosporaceae</taxon>
        <taxon>Diplogelasinospora</taxon>
    </lineage>
</organism>
<evidence type="ECO:0000313" key="2">
    <source>
        <dbReference type="EMBL" id="KAK3944058.1"/>
    </source>
</evidence>
<dbReference type="AlphaFoldDB" id="A0AAN6S8L5"/>
<evidence type="ECO:0000256" key="1">
    <source>
        <dbReference type="SAM" id="SignalP"/>
    </source>
</evidence>
<evidence type="ECO:0000313" key="3">
    <source>
        <dbReference type="Proteomes" id="UP001303473"/>
    </source>
</evidence>
<sequence length="76" mass="8524">MMVRRWVGWLCGLLRQPPIVSCTFHLADGESRKGRGTGKMTRSTPIWDQRLGRIQSHRLVLPTASTVCAATTLRGF</sequence>
<evidence type="ECO:0008006" key="4">
    <source>
        <dbReference type="Google" id="ProtNLM"/>
    </source>
</evidence>